<dbReference type="Pfam" id="PF02127">
    <property type="entry name" value="Peptidase_M18"/>
    <property type="match status" value="1"/>
</dbReference>
<dbReference type="Proteomes" id="UP000243297">
    <property type="component" value="Unassembled WGS sequence"/>
</dbReference>
<evidence type="ECO:0000256" key="9">
    <source>
        <dbReference type="RuleBase" id="RU004386"/>
    </source>
</evidence>
<dbReference type="Gene3D" id="3.40.630.10">
    <property type="entry name" value="Zn peptidases"/>
    <property type="match status" value="1"/>
</dbReference>
<dbReference type="GO" id="GO:0005737">
    <property type="term" value="C:cytoplasm"/>
    <property type="evidence" value="ECO:0007669"/>
    <property type="project" value="UniProtKB-ARBA"/>
</dbReference>
<protein>
    <recommendedName>
        <fullName evidence="10">M18 family aminopeptidase</fullName>
        <ecNumber evidence="10">3.4.11.-</ecNumber>
    </recommendedName>
</protein>
<proteinExistence type="inferred from homology"/>
<dbReference type="GO" id="GO:0006508">
    <property type="term" value="P:proteolysis"/>
    <property type="evidence" value="ECO:0007669"/>
    <property type="project" value="UniProtKB-KW"/>
</dbReference>
<keyword evidence="7 9" id="KW-0862">Zinc</keyword>
<dbReference type="PRINTS" id="PR00932">
    <property type="entry name" value="AMINO1PTASE"/>
</dbReference>
<reference evidence="12" key="1">
    <citation type="submission" date="2017-02" db="EMBL/GenBank/DDBJ databases">
        <authorList>
            <person name="Varghese N."/>
            <person name="Submissions S."/>
        </authorList>
    </citation>
    <scope>NUCLEOTIDE SEQUENCE [LARGE SCALE GENOMIC DNA]</scope>
    <source>
        <strain evidence="12">ATCC 25662</strain>
    </source>
</reference>
<evidence type="ECO:0000256" key="8">
    <source>
        <dbReference type="ARBA" id="ARBA00023049"/>
    </source>
</evidence>
<dbReference type="PANTHER" id="PTHR28570:SF3">
    <property type="entry name" value="ASPARTYL AMINOPEPTIDASE"/>
    <property type="match status" value="1"/>
</dbReference>
<name>A0A1T4JXK5_9FIRM</name>
<dbReference type="AlphaFoldDB" id="A0A1T4JXK5"/>
<keyword evidence="8 9" id="KW-0482">Metalloprotease</keyword>
<gene>
    <name evidence="11" type="ORF">SAMN02745191_0158</name>
</gene>
<dbReference type="CDD" id="cd05658">
    <property type="entry name" value="M18_DAP"/>
    <property type="match status" value="1"/>
</dbReference>
<dbReference type="InterPro" id="IPR001948">
    <property type="entry name" value="Peptidase_M18"/>
</dbReference>
<keyword evidence="3 9" id="KW-0031">Aminopeptidase</keyword>
<evidence type="ECO:0000256" key="1">
    <source>
        <dbReference type="ARBA" id="ARBA00001947"/>
    </source>
</evidence>
<evidence type="ECO:0000256" key="2">
    <source>
        <dbReference type="ARBA" id="ARBA00008290"/>
    </source>
</evidence>
<accession>A0A1T4JXK5</accession>
<dbReference type="Gene3D" id="2.30.250.10">
    <property type="entry name" value="Aminopeptidase i, Domain 2"/>
    <property type="match status" value="1"/>
</dbReference>
<evidence type="ECO:0000256" key="4">
    <source>
        <dbReference type="ARBA" id="ARBA00022670"/>
    </source>
</evidence>
<comment type="similarity">
    <text evidence="2 9">Belongs to the peptidase M18 family.</text>
</comment>
<evidence type="ECO:0000256" key="6">
    <source>
        <dbReference type="ARBA" id="ARBA00022801"/>
    </source>
</evidence>
<dbReference type="GO" id="GO:0004177">
    <property type="term" value="F:aminopeptidase activity"/>
    <property type="evidence" value="ECO:0007669"/>
    <property type="project" value="UniProtKB-KW"/>
</dbReference>
<comment type="cofactor">
    <cofactor evidence="1 10">
        <name>Zn(2+)</name>
        <dbReference type="ChEBI" id="CHEBI:29105"/>
    </cofactor>
</comment>
<sequence length="434" mass="48188">MENTKKMLSFIQSSPTSYQAVDTIKGELDKLGFIELKEGETFKLEKGKSYYVTRNYSSIIAFKVGTRLDRMSYHIVASHSDAPSFKLKPKNKKNNSGYEVINTEVYGGPIYNTWMDRLLSIAGRVIVKENDQVVIKPVHIKTPMCIIPNLAIHMNRSVNDGVKLNPQIDLLPMVSKNQSFDVMDVVAKEVNVNKENILDTDLFLYPVDQGAVWGDNNEFVSIYHLDDLQCAYTTLQGFIKGSNQDTVSVYCCFDNEEVGSGTKQGADSTFLMDTLQRINSGLGNNAEQLQQALASSMIVSADNAHSIHPNHPEKSDPTNVVSINDGIVLKYNANQHYSTDGLSAALFKEICHDEQIKFQSFTNRSDERGGGTLGAISTSHVSILSVDIGCAQLAMHSAFETAGVQDTDMMILAMEKFFSAHLVSDANHQYRIER</sequence>
<evidence type="ECO:0000256" key="7">
    <source>
        <dbReference type="ARBA" id="ARBA00022833"/>
    </source>
</evidence>
<organism evidence="11 12">
    <name type="scientific">Anaerorhabdus furcosa</name>
    <dbReference type="NCBI Taxonomy" id="118967"/>
    <lineage>
        <taxon>Bacteria</taxon>
        <taxon>Bacillati</taxon>
        <taxon>Bacillota</taxon>
        <taxon>Erysipelotrichia</taxon>
        <taxon>Erysipelotrichales</taxon>
        <taxon>Erysipelotrichaceae</taxon>
        <taxon>Anaerorhabdus</taxon>
    </lineage>
</organism>
<dbReference type="InterPro" id="IPR023358">
    <property type="entry name" value="Peptidase_M18_dom2"/>
</dbReference>
<dbReference type="GO" id="GO:0008270">
    <property type="term" value="F:zinc ion binding"/>
    <property type="evidence" value="ECO:0007669"/>
    <property type="project" value="InterPro"/>
</dbReference>
<dbReference type="EMBL" id="FUWY01000001">
    <property type="protein sequence ID" value="SJZ34858.1"/>
    <property type="molecule type" value="Genomic_DNA"/>
</dbReference>
<evidence type="ECO:0000256" key="5">
    <source>
        <dbReference type="ARBA" id="ARBA00022723"/>
    </source>
</evidence>
<evidence type="ECO:0000256" key="3">
    <source>
        <dbReference type="ARBA" id="ARBA00022438"/>
    </source>
</evidence>
<keyword evidence="12" id="KW-1185">Reference proteome</keyword>
<dbReference type="SUPFAM" id="SSF101821">
    <property type="entry name" value="Aminopeptidase/glucanase lid domain"/>
    <property type="match status" value="1"/>
</dbReference>
<dbReference type="SUPFAM" id="SSF53187">
    <property type="entry name" value="Zn-dependent exopeptidases"/>
    <property type="match status" value="1"/>
</dbReference>
<evidence type="ECO:0000313" key="12">
    <source>
        <dbReference type="Proteomes" id="UP000243297"/>
    </source>
</evidence>
<dbReference type="GO" id="GO:0008237">
    <property type="term" value="F:metallopeptidase activity"/>
    <property type="evidence" value="ECO:0007669"/>
    <property type="project" value="UniProtKB-KW"/>
</dbReference>
<dbReference type="PANTHER" id="PTHR28570">
    <property type="entry name" value="ASPARTYL AMINOPEPTIDASE"/>
    <property type="match status" value="1"/>
</dbReference>
<dbReference type="STRING" id="118967.SAMN02745191_0158"/>
<dbReference type="EC" id="3.4.11.-" evidence="10"/>
<dbReference type="NCBIfam" id="NF002759">
    <property type="entry name" value="PRK02813.1"/>
    <property type="match status" value="1"/>
</dbReference>
<keyword evidence="4 9" id="KW-0645">Protease</keyword>
<evidence type="ECO:0000256" key="10">
    <source>
        <dbReference type="RuleBase" id="RU004387"/>
    </source>
</evidence>
<dbReference type="RefSeq" id="WP_078710623.1">
    <property type="nucleotide sequence ID" value="NZ_FUWY01000001.1"/>
</dbReference>
<keyword evidence="6 9" id="KW-0378">Hydrolase</keyword>
<keyword evidence="5 9" id="KW-0479">Metal-binding</keyword>
<evidence type="ECO:0000313" key="11">
    <source>
        <dbReference type="EMBL" id="SJZ34858.1"/>
    </source>
</evidence>
<dbReference type="OrthoDB" id="9764268at2"/>